<evidence type="ECO:0008006" key="4">
    <source>
        <dbReference type="Google" id="ProtNLM"/>
    </source>
</evidence>
<dbReference type="Proteomes" id="UP001365542">
    <property type="component" value="Unassembled WGS sequence"/>
</dbReference>
<accession>A0AAV9WU14</accession>
<proteinExistence type="predicted"/>
<reference evidence="2 3" key="1">
    <citation type="submission" date="2019-10" db="EMBL/GenBank/DDBJ databases">
        <authorList>
            <person name="Palmer J.M."/>
        </authorList>
    </citation>
    <scope>NUCLEOTIDE SEQUENCE [LARGE SCALE GENOMIC DNA]</scope>
    <source>
        <strain evidence="2 3">TWF694</strain>
    </source>
</reference>
<comment type="caution">
    <text evidence="2">The sequence shown here is derived from an EMBL/GenBank/DDBJ whole genome shotgun (WGS) entry which is preliminary data.</text>
</comment>
<keyword evidence="3" id="KW-1185">Reference proteome</keyword>
<dbReference type="EMBL" id="JAVHJO010000017">
    <property type="protein sequence ID" value="KAK6525249.1"/>
    <property type="molecule type" value="Genomic_DNA"/>
</dbReference>
<evidence type="ECO:0000313" key="3">
    <source>
        <dbReference type="Proteomes" id="UP001365542"/>
    </source>
</evidence>
<name>A0AAV9WU14_9PEZI</name>
<sequence>MILPISAPESDDEQVAPQSLREDTPDVFRVPEILSQILFHVPTVFLLTTARLVSRSWKDEIETNPILRWKCWVPNRDQYLAEKQAAALGQPNGKADVLEDVSFPPPSIRDDYSNRHCRCSPTKPPSPNWMCSVHAYTDQFEVHPISLHFLQLFWRNFMRVTLPRAKEIVAENSRDLLMDELVALIKPKLKNFENSLGGQGAPGVRLNTSNRLIRPETFSSKILLFCGIQHEALIQTLLYDNGTKSAPGYSSSARTSRRKMLAVKDLVYNVMHRSLYGDRDINEIRERREPTTETLLTDSEVKEPLPRHYTVLLHIEGKPDPSMPNQRRGGVEDTEIEITLALFEPFDILSVRSRRLSESTQNVDARYLARFSSHLERRNWDKDYVCRKTPWRIWARGKKPAEGEQMPEFTEVCDFYRTRCGTFDGGDGQFSNNPDDIS</sequence>
<dbReference type="AlphaFoldDB" id="A0AAV9WU14"/>
<feature type="region of interest" description="Disordered" evidence="1">
    <location>
        <begin position="1"/>
        <end position="22"/>
    </location>
</feature>
<evidence type="ECO:0000313" key="2">
    <source>
        <dbReference type="EMBL" id="KAK6525249.1"/>
    </source>
</evidence>
<gene>
    <name evidence="2" type="ORF">TWF694_005395</name>
</gene>
<protein>
    <recommendedName>
        <fullName evidence="4">F-box domain-containing protein</fullName>
    </recommendedName>
</protein>
<organism evidence="2 3">
    <name type="scientific">Orbilia ellipsospora</name>
    <dbReference type="NCBI Taxonomy" id="2528407"/>
    <lineage>
        <taxon>Eukaryota</taxon>
        <taxon>Fungi</taxon>
        <taxon>Dikarya</taxon>
        <taxon>Ascomycota</taxon>
        <taxon>Pezizomycotina</taxon>
        <taxon>Orbiliomycetes</taxon>
        <taxon>Orbiliales</taxon>
        <taxon>Orbiliaceae</taxon>
        <taxon>Orbilia</taxon>
    </lineage>
</organism>
<dbReference type="Gene3D" id="1.20.1280.50">
    <property type="match status" value="1"/>
</dbReference>
<evidence type="ECO:0000256" key="1">
    <source>
        <dbReference type="SAM" id="MobiDB-lite"/>
    </source>
</evidence>